<dbReference type="GO" id="GO:0016477">
    <property type="term" value="P:cell migration"/>
    <property type="evidence" value="ECO:0007669"/>
    <property type="project" value="TreeGrafter"/>
</dbReference>
<protein>
    <submittedName>
        <fullName evidence="9">Protocadherin-like wing polarity protein stan</fullName>
    </submittedName>
</protein>
<evidence type="ECO:0000259" key="8">
    <source>
        <dbReference type="PROSITE" id="PS50268"/>
    </source>
</evidence>
<dbReference type="GO" id="GO:0005509">
    <property type="term" value="F:calcium ion binding"/>
    <property type="evidence" value="ECO:0007669"/>
    <property type="project" value="UniProtKB-UniRule"/>
</dbReference>
<sequence length="237" mass="26011">MKQQLNYNSVQQYIFTVEARNVGGYSDTATVTLTVEDLDNLNPYFDHSLYEASIEENQTGPLSDVTPEAIKAQDGDTGINEPVVYSITAVLPNEYQSIFEIDGNSGVISVTSALDREKSDQITVYIQAAQQDDASKTASAMVSITIEDVNDNPPKFDQDEYTVSILENSPKDQLVLQIRVTDPDLGGFSKGHFVMDSDTFVINSQGVISLMSDATLDTETIDSYNIEVIAVDHLMMA</sequence>
<dbReference type="InterPro" id="IPR039808">
    <property type="entry name" value="Cadherin"/>
</dbReference>
<keyword evidence="4 7" id="KW-0106">Calcium</keyword>
<dbReference type="RefSeq" id="XP_042573486.1">
    <property type="nucleotide sequence ID" value="XM_042717552.1"/>
</dbReference>
<dbReference type="Pfam" id="PF00028">
    <property type="entry name" value="Cadherin"/>
    <property type="match status" value="2"/>
</dbReference>
<dbReference type="GO" id="GO:0045296">
    <property type="term" value="F:cadherin binding"/>
    <property type="evidence" value="ECO:0007669"/>
    <property type="project" value="TreeGrafter"/>
</dbReference>
<dbReference type="GO" id="GO:0016342">
    <property type="term" value="C:catenin complex"/>
    <property type="evidence" value="ECO:0007669"/>
    <property type="project" value="TreeGrafter"/>
</dbReference>
<evidence type="ECO:0000256" key="2">
    <source>
        <dbReference type="ARBA" id="ARBA00022692"/>
    </source>
</evidence>
<evidence type="ECO:0000256" key="5">
    <source>
        <dbReference type="ARBA" id="ARBA00022989"/>
    </source>
</evidence>
<dbReference type="PANTHER" id="PTHR24027:SF438">
    <property type="entry name" value="CADHERIN 23"/>
    <property type="match status" value="1"/>
</dbReference>
<keyword evidence="2" id="KW-0812">Transmembrane</keyword>
<dbReference type="SMART" id="SM00112">
    <property type="entry name" value="CA"/>
    <property type="match status" value="1"/>
</dbReference>
<dbReference type="InterPro" id="IPR020894">
    <property type="entry name" value="Cadherin_CS"/>
</dbReference>
<comment type="subcellular location">
    <subcellularLocation>
        <location evidence="1">Membrane</location>
    </subcellularLocation>
</comment>
<dbReference type="CDD" id="cd11304">
    <property type="entry name" value="Cadherin_repeat"/>
    <property type="match status" value="2"/>
</dbReference>
<name>A0A9Q9ZUK3_CYPCA</name>
<feature type="domain" description="Cadherin" evidence="8">
    <location>
        <begin position="46"/>
        <end position="156"/>
    </location>
</feature>
<dbReference type="OrthoDB" id="6252479at2759"/>
<feature type="domain" description="Cadherin" evidence="8">
    <location>
        <begin position="157"/>
        <end position="232"/>
    </location>
</feature>
<dbReference type="FunFam" id="2.60.40.60:FF:000020">
    <property type="entry name" value="Dachsous cadherin-related 1b"/>
    <property type="match status" value="1"/>
</dbReference>
<evidence type="ECO:0000256" key="3">
    <source>
        <dbReference type="ARBA" id="ARBA00022737"/>
    </source>
</evidence>
<evidence type="ECO:0000256" key="4">
    <source>
        <dbReference type="ARBA" id="ARBA00022837"/>
    </source>
</evidence>
<dbReference type="GO" id="GO:0008013">
    <property type="term" value="F:beta-catenin binding"/>
    <property type="evidence" value="ECO:0007669"/>
    <property type="project" value="TreeGrafter"/>
</dbReference>
<accession>A0A9Q9ZUK3</accession>
<keyword evidence="6" id="KW-0472">Membrane</keyword>
<dbReference type="Proteomes" id="UP001155660">
    <property type="component" value="Chromosome B1"/>
</dbReference>
<dbReference type="PANTHER" id="PTHR24027">
    <property type="entry name" value="CADHERIN-23"/>
    <property type="match status" value="1"/>
</dbReference>
<dbReference type="PROSITE" id="PS50268">
    <property type="entry name" value="CADHERIN_2"/>
    <property type="match status" value="3"/>
</dbReference>
<evidence type="ECO:0000313" key="9">
    <source>
        <dbReference type="RefSeq" id="XP_042573486.1"/>
    </source>
</evidence>
<organism evidence="9">
    <name type="scientific">Cyprinus carpio</name>
    <name type="common">Common carp</name>
    <dbReference type="NCBI Taxonomy" id="7962"/>
    <lineage>
        <taxon>Eukaryota</taxon>
        <taxon>Metazoa</taxon>
        <taxon>Chordata</taxon>
        <taxon>Craniata</taxon>
        <taxon>Vertebrata</taxon>
        <taxon>Euteleostomi</taxon>
        <taxon>Actinopterygii</taxon>
        <taxon>Neopterygii</taxon>
        <taxon>Teleostei</taxon>
        <taxon>Ostariophysi</taxon>
        <taxon>Cypriniformes</taxon>
        <taxon>Cyprinidae</taxon>
        <taxon>Cyprininae</taxon>
        <taxon>Cyprinus</taxon>
    </lineage>
</organism>
<evidence type="ECO:0000256" key="1">
    <source>
        <dbReference type="ARBA" id="ARBA00004370"/>
    </source>
</evidence>
<feature type="domain" description="Cadherin" evidence="8">
    <location>
        <begin position="5"/>
        <end position="45"/>
    </location>
</feature>
<evidence type="ECO:0000256" key="6">
    <source>
        <dbReference type="ARBA" id="ARBA00023136"/>
    </source>
</evidence>
<keyword evidence="5" id="KW-1133">Transmembrane helix</keyword>
<evidence type="ECO:0000256" key="7">
    <source>
        <dbReference type="PROSITE-ProRule" id="PRU00043"/>
    </source>
</evidence>
<dbReference type="KEGG" id="ccar:122136020"/>
<gene>
    <name evidence="9" type="primary">LOC122136020</name>
</gene>
<reference evidence="9" key="1">
    <citation type="submission" date="2025-08" db="UniProtKB">
        <authorList>
            <consortium name="RefSeq"/>
        </authorList>
    </citation>
    <scope>IDENTIFICATION</scope>
    <source>
        <tissue evidence="9">Muscle</tissue>
    </source>
</reference>
<dbReference type="InterPro" id="IPR002126">
    <property type="entry name" value="Cadherin-like_dom"/>
</dbReference>
<dbReference type="GeneID" id="122136020"/>
<dbReference type="GO" id="GO:0007156">
    <property type="term" value="P:homophilic cell adhesion via plasma membrane adhesion molecules"/>
    <property type="evidence" value="ECO:0007669"/>
    <property type="project" value="InterPro"/>
</dbReference>
<proteinExistence type="predicted"/>
<dbReference type="PROSITE" id="PS00232">
    <property type="entry name" value="CADHERIN_1"/>
    <property type="match status" value="1"/>
</dbReference>
<keyword evidence="3" id="KW-0677">Repeat</keyword>
<dbReference type="AlphaFoldDB" id="A0A9Q9ZUK3"/>